<sequence length="500" mass="55572">MDISPLGVLRAVIPELPRIVAAVGVALLRIFSFDRKWPQDFITNIIVIFSRPVLGTPASILKAQGQWNTDFGIWGPMWISKVEYPKPEDYSEGEESVLGVKEAVTKAIRHLGNGISNEIASEVASVEAEWTGYRSGAFFFQPRPNLSEKEHYEKMMDEIGVDSPTILFFHGGAFCLMDPSSHRLTTPFLAKECKGRCLSVRFRLSPQHAFPAALQDAFVAYLSLLSPPPGAFHQPVSPSRILIAGDSSGASLGSSLTLLLMTLRRLNVTHIRFHGKDVDITGSTNDPSGKPLPPVAGLTVVSPYLDVSRSFPSVYRNAQWDILASPPTHGIPCPEFPPDAIWPANPPRIETYCESKLVIHPLVSPVAAKPSDWEGAPPVFVNVGWELMQDEAEVFARRLSAGGAKVVFDGYEGMPHCFQMMRWSWQGRRSLKNWGKFCRDAVNGTVAEQDYATWTTRFNVVKKLPLADLAKEVDEDVVDELLVEQRDRRILLEKELRQKP</sequence>
<dbReference type="InterPro" id="IPR013094">
    <property type="entry name" value="AB_hydrolase_3"/>
</dbReference>
<dbReference type="AlphaFoldDB" id="A0A6A5XLP8"/>
<feature type="domain" description="Alpha/beta hydrolase fold-3" evidence="3">
    <location>
        <begin position="166"/>
        <end position="419"/>
    </location>
</feature>
<protein>
    <recommendedName>
        <fullName evidence="3">Alpha/beta hydrolase fold-3 domain-containing protein</fullName>
    </recommendedName>
</protein>
<evidence type="ECO:0000256" key="1">
    <source>
        <dbReference type="ARBA" id="ARBA00010515"/>
    </source>
</evidence>
<evidence type="ECO:0000259" key="3">
    <source>
        <dbReference type="Pfam" id="PF07859"/>
    </source>
</evidence>
<dbReference type="Pfam" id="PF07859">
    <property type="entry name" value="Abhydrolase_3"/>
    <property type="match status" value="1"/>
</dbReference>
<organism evidence="4 5">
    <name type="scientific">Aaosphaeria arxii CBS 175.79</name>
    <dbReference type="NCBI Taxonomy" id="1450172"/>
    <lineage>
        <taxon>Eukaryota</taxon>
        <taxon>Fungi</taxon>
        <taxon>Dikarya</taxon>
        <taxon>Ascomycota</taxon>
        <taxon>Pezizomycotina</taxon>
        <taxon>Dothideomycetes</taxon>
        <taxon>Pleosporomycetidae</taxon>
        <taxon>Pleosporales</taxon>
        <taxon>Pleosporales incertae sedis</taxon>
        <taxon>Aaosphaeria</taxon>
    </lineage>
</organism>
<dbReference type="GeneID" id="54282550"/>
<comment type="similarity">
    <text evidence="1">Belongs to the 'GDXG' lipolytic enzyme family.</text>
</comment>
<evidence type="ECO:0000313" key="4">
    <source>
        <dbReference type="EMBL" id="KAF2014198.1"/>
    </source>
</evidence>
<evidence type="ECO:0000256" key="2">
    <source>
        <dbReference type="ARBA" id="ARBA00022801"/>
    </source>
</evidence>
<reference evidence="4" key="1">
    <citation type="journal article" date="2020" name="Stud. Mycol.">
        <title>101 Dothideomycetes genomes: a test case for predicting lifestyles and emergence of pathogens.</title>
        <authorList>
            <person name="Haridas S."/>
            <person name="Albert R."/>
            <person name="Binder M."/>
            <person name="Bloem J."/>
            <person name="Labutti K."/>
            <person name="Salamov A."/>
            <person name="Andreopoulos B."/>
            <person name="Baker S."/>
            <person name="Barry K."/>
            <person name="Bills G."/>
            <person name="Bluhm B."/>
            <person name="Cannon C."/>
            <person name="Castanera R."/>
            <person name="Culley D."/>
            <person name="Daum C."/>
            <person name="Ezra D."/>
            <person name="Gonzalez J."/>
            <person name="Henrissat B."/>
            <person name="Kuo A."/>
            <person name="Liang C."/>
            <person name="Lipzen A."/>
            <person name="Lutzoni F."/>
            <person name="Magnuson J."/>
            <person name="Mondo S."/>
            <person name="Nolan M."/>
            <person name="Ohm R."/>
            <person name="Pangilinan J."/>
            <person name="Park H.-J."/>
            <person name="Ramirez L."/>
            <person name="Alfaro M."/>
            <person name="Sun H."/>
            <person name="Tritt A."/>
            <person name="Yoshinaga Y."/>
            <person name="Zwiers L.-H."/>
            <person name="Turgeon B."/>
            <person name="Goodwin S."/>
            <person name="Spatafora J."/>
            <person name="Crous P."/>
            <person name="Grigoriev I."/>
        </authorList>
    </citation>
    <scope>NUCLEOTIDE SEQUENCE</scope>
    <source>
        <strain evidence="4">CBS 175.79</strain>
    </source>
</reference>
<dbReference type="Proteomes" id="UP000799778">
    <property type="component" value="Unassembled WGS sequence"/>
</dbReference>
<name>A0A6A5XLP8_9PLEO</name>
<dbReference type="OrthoDB" id="5354320at2759"/>
<dbReference type="PANTHER" id="PTHR48081:SF25">
    <property type="entry name" value="PUTATIVE (AFU_ORTHOLOGUE AFUA_3G11560)-RELATED"/>
    <property type="match status" value="1"/>
</dbReference>
<proteinExistence type="inferred from homology"/>
<dbReference type="EMBL" id="ML978070">
    <property type="protein sequence ID" value="KAF2014198.1"/>
    <property type="molecule type" value="Genomic_DNA"/>
</dbReference>
<evidence type="ECO:0000313" key="5">
    <source>
        <dbReference type="Proteomes" id="UP000799778"/>
    </source>
</evidence>
<dbReference type="InterPro" id="IPR050300">
    <property type="entry name" value="GDXG_lipolytic_enzyme"/>
</dbReference>
<dbReference type="InterPro" id="IPR002168">
    <property type="entry name" value="Lipase_GDXG_HIS_AS"/>
</dbReference>
<dbReference type="RefSeq" id="XP_033382537.1">
    <property type="nucleotide sequence ID" value="XM_033525153.1"/>
</dbReference>
<dbReference type="PANTHER" id="PTHR48081">
    <property type="entry name" value="AB HYDROLASE SUPERFAMILY PROTEIN C4A8.06C"/>
    <property type="match status" value="1"/>
</dbReference>
<dbReference type="SUPFAM" id="SSF53474">
    <property type="entry name" value="alpha/beta-Hydrolases"/>
    <property type="match status" value="1"/>
</dbReference>
<dbReference type="PROSITE" id="PS01173">
    <property type="entry name" value="LIPASE_GDXG_HIS"/>
    <property type="match status" value="1"/>
</dbReference>
<dbReference type="Gene3D" id="3.40.50.1820">
    <property type="entry name" value="alpha/beta hydrolase"/>
    <property type="match status" value="1"/>
</dbReference>
<keyword evidence="5" id="KW-1185">Reference proteome</keyword>
<keyword evidence="2" id="KW-0378">Hydrolase</keyword>
<dbReference type="InterPro" id="IPR029058">
    <property type="entry name" value="AB_hydrolase_fold"/>
</dbReference>
<gene>
    <name evidence="4" type="ORF">BU24DRAFT_392327</name>
</gene>
<dbReference type="GO" id="GO:0016787">
    <property type="term" value="F:hydrolase activity"/>
    <property type="evidence" value="ECO:0007669"/>
    <property type="project" value="UniProtKB-KW"/>
</dbReference>
<accession>A0A6A5XLP8</accession>